<feature type="transmembrane region" description="Helical" evidence="1">
    <location>
        <begin position="32"/>
        <end position="49"/>
    </location>
</feature>
<organism evidence="3 4">
    <name type="scientific">Levilactobacillus parabrevis ATCC 53295</name>
    <dbReference type="NCBI Taxonomy" id="1267003"/>
    <lineage>
        <taxon>Bacteria</taxon>
        <taxon>Bacillati</taxon>
        <taxon>Bacillota</taxon>
        <taxon>Bacilli</taxon>
        <taxon>Lactobacillales</taxon>
        <taxon>Lactobacillaceae</taxon>
        <taxon>Levilactobacillus</taxon>
    </lineage>
</organism>
<keyword evidence="1" id="KW-1133">Transmembrane helix</keyword>
<dbReference type="AlphaFoldDB" id="A0A0R1GSS0"/>
<dbReference type="STRING" id="357278.IV61_GL000498"/>
<keyword evidence="1" id="KW-0472">Membrane</keyword>
<dbReference type="EMBL" id="AZCZ01000015">
    <property type="protein sequence ID" value="KRK36856.1"/>
    <property type="molecule type" value="Genomic_DNA"/>
</dbReference>
<gene>
    <name evidence="3" type="ORF">FD07_GL000442</name>
</gene>
<comment type="caution">
    <text evidence="3">The sequence shown here is derived from an EMBL/GenBank/DDBJ whole genome shotgun (WGS) entry which is preliminary data.</text>
</comment>
<dbReference type="Pfam" id="PF04233">
    <property type="entry name" value="Phage_Mu_F"/>
    <property type="match status" value="1"/>
</dbReference>
<evidence type="ECO:0000256" key="1">
    <source>
        <dbReference type="SAM" id="Phobius"/>
    </source>
</evidence>
<dbReference type="InterPro" id="IPR006528">
    <property type="entry name" value="Phage_head_morphogenesis_dom"/>
</dbReference>
<dbReference type="RefSeq" id="WP_020089227.1">
    <property type="nucleotide sequence ID" value="NZ_AZCZ01000015.1"/>
</dbReference>
<evidence type="ECO:0000259" key="2">
    <source>
        <dbReference type="Pfam" id="PF04233"/>
    </source>
</evidence>
<name>A0A0R1GSS0_9LACO</name>
<proteinExistence type="predicted"/>
<evidence type="ECO:0000313" key="4">
    <source>
        <dbReference type="Proteomes" id="UP000051176"/>
    </source>
</evidence>
<dbReference type="PATRIC" id="fig|1267003.4.peg.477"/>
<sequence>MKKRSGISISVIVFLILDVVLGIIFYTLGYAITWSTVIALVLAIIYWLFPQIGRSVGLNRPQVTQAQQPVGTPYTDYYQITCVLDQETCPDCGAQDGRVYRTDEARPGINYPPFHKGCRCIATPCTGDLPTTTNRQYLDPKTGELGMGPYLTYSNWRKAMIKEYGKDVFQK</sequence>
<feature type="transmembrane region" description="Helical" evidence="1">
    <location>
        <begin position="7"/>
        <end position="26"/>
    </location>
</feature>
<keyword evidence="4" id="KW-1185">Reference proteome</keyword>
<dbReference type="NCBIfam" id="TIGR01641">
    <property type="entry name" value="phageSPP1_gp7"/>
    <property type="match status" value="1"/>
</dbReference>
<keyword evidence="1" id="KW-0812">Transmembrane</keyword>
<dbReference type="Proteomes" id="UP000051176">
    <property type="component" value="Unassembled WGS sequence"/>
</dbReference>
<evidence type="ECO:0000313" key="3">
    <source>
        <dbReference type="EMBL" id="KRK36856.1"/>
    </source>
</evidence>
<protein>
    <recommendedName>
        <fullName evidence="2">Phage head morphogenesis domain-containing protein</fullName>
    </recommendedName>
</protein>
<accession>A0A0R1GSS0</accession>
<reference evidence="3 4" key="1">
    <citation type="journal article" date="2015" name="Genome Announc.">
        <title>Expanding the biotechnology potential of lactobacilli through comparative genomics of 213 strains and associated genera.</title>
        <authorList>
            <person name="Sun Z."/>
            <person name="Harris H.M."/>
            <person name="McCann A."/>
            <person name="Guo C."/>
            <person name="Argimon S."/>
            <person name="Zhang W."/>
            <person name="Yang X."/>
            <person name="Jeffery I.B."/>
            <person name="Cooney J.C."/>
            <person name="Kagawa T.F."/>
            <person name="Liu W."/>
            <person name="Song Y."/>
            <person name="Salvetti E."/>
            <person name="Wrobel A."/>
            <person name="Rasinkangas P."/>
            <person name="Parkhill J."/>
            <person name="Rea M.C."/>
            <person name="O'Sullivan O."/>
            <person name="Ritari J."/>
            <person name="Douillard F.P."/>
            <person name="Paul Ross R."/>
            <person name="Yang R."/>
            <person name="Briner A.E."/>
            <person name="Felis G.E."/>
            <person name="de Vos W.M."/>
            <person name="Barrangou R."/>
            <person name="Klaenhammer T.R."/>
            <person name="Caufield P.W."/>
            <person name="Cui Y."/>
            <person name="Zhang H."/>
            <person name="O'Toole P.W."/>
        </authorList>
    </citation>
    <scope>NUCLEOTIDE SEQUENCE [LARGE SCALE GENOMIC DNA]</scope>
    <source>
        <strain evidence="3 4">ATCC 53295</strain>
    </source>
</reference>
<feature type="domain" description="Phage head morphogenesis" evidence="2">
    <location>
        <begin position="77"/>
        <end position="122"/>
    </location>
</feature>